<proteinExistence type="predicted"/>
<accession>A0A165X2X8</accession>
<organism evidence="2 3">
    <name type="scientific">Sistotremastrum suecicum HHB10207 ss-3</name>
    <dbReference type="NCBI Taxonomy" id="1314776"/>
    <lineage>
        <taxon>Eukaryota</taxon>
        <taxon>Fungi</taxon>
        <taxon>Dikarya</taxon>
        <taxon>Basidiomycota</taxon>
        <taxon>Agaricomycotina</taxon>
        <taxon>Agaricomycetes</taxon>
        <taxon>Sistotremastrales</taxon>
        <taxon>Sistotremastraceae</taxon>
        <taxon>Sistotremastrum</taxon>
    </lineage>
</organism>
<feature type="compositionally biased region" description="Basic and acidic residues" evidence="1">
    <location>
        <begin position="291"/>
        <end position="300"/>
    </location>
</feature>
<protein>
    <submittedName>
        <fullName evidence="2">Uncharacterized protein</fullName>
    </submittedName>
</protein>
<sequence length="312" mass="34841">MESLEPSQDEISNLSLVDQATLSQVVNYYESSKSDPECAPNQIHNDTRSFSWISEDVFNQPAYVIYGDLGRPLPVKFIGYIGPSTQISLYGSNIAESHISFTKLAEDGISGGGLHVQAMQYTLVDDTWTRERQRHGTARSAIKRPDGTLCSASDPASKFNSLSTVTRMQYRPVVHSIFLEDNMHSADPFQYLSTLYTGVPVMVKAQPFISILETSGGLRYVCSLRLIAMRVLDGSVVIDRKFLDHRPIPTPSPSPIKRSSTQLLTPPWDEPESPTRNKRRKPAQQVVRRYNLRETFEGHGDVPSTPLRLSGP</sequence>
<feature type="region of interest" description="Disordered" evidence="1">
    <location>
        <begin position="247"/>
        <end position="312"/>
    </location>
</feature>
<reference evidence="2 3" key="1">
    <citation type="journal article" date="2016" name="Mol. Biol. Evol.">
        <title>Comparative Genomics of Early-Diverging Mushroom-Forming Fungi Provides Insights into the Origins of Lignocellulose Decay Capabilities.</title>
        <authorList>
            <person name="Nagy L.G."/>
            <person name="Riley R."/>
            <person name="Tritt A."/>
            <person name="Adam C."/>
            <person name="Daum C."/>
            <person name="Floudas D."/>
            <person name="Sun H."/>
            <person name="Yadav J.S."/>
            <person name="Pangilinan J."/>
            <person name="Larsson K.H."/>
            <person name="Matsuura K."/>
            <person name="Barry K."/>
            <person name="Labutti K."/>
            <person name="Kuo R."/>
            <person name="Ohm R.A."/>
            <person name="Bhattacharya S.S."/>
            <person name="Shirouzu T."/>
            <person name="Yoshinaga Y."/>
            <person name="Martin F.M."/>
            <person name="Grigoriev I.V."/>
            <person name="Hibbett D.S."/>
        </authorList>
    </citation>
    <scope>NUCLEOTIDE SEQUENCE [LARGE SCALE GENOMIC DNA]</scope>
    <source>
        <strain evidence="2 3">HHB10207 ss-3</strain>
    </source>
</reference>
<keyword evidence="3" id="KW-1185">Reference proteome</keyword>
<dbReference type="EMBL" id="KV428463">
    <property type="protein sequence ID" value="KZT31774.1"/>
    <property type="molecule type" value="Genomic_DNA"/>
</dbReference>
<evidence type="ECO:0000313" key="3">
    <source>
        <dbReference type="Proteomes" id="UP000076798"/>
    </source>
</evidence>
<dbReference type="Proteomes" id="UP000076798">
    <property type="component" value="Unassembled WGS sequence"/>
</dbReference>
<evidence type="ECO:0000313" key="2">
    <source>
        <dbReference type="EMBL" id="KZT31774.1"/>
    </source>
</evidence>
<dbReference type="AlphaFoldDB" id="A0A165X2X8"/>
<evidence type="ECO:0000256" key="1">
    <source>
        <dbReference type="SAM" id="MobiDB-lite"/>
    </source>
</evidence>
<gene>
    <name evidence="2" type="ORF">SISSUDRAFT_1038208</name>
</gene>
<name>A0A165X2X8_9AGAM</name>